<proteinExistence type="predicted"/>
<dbReference type="Proteomes" id="UP001055811">
    <property type="component" value="Linkage Group LG07"/>
</dbReference>
<comment type="caution">
    <text evidence="1">The sequence shown here is derived from an EMBL/GenBank/DDBJ whole genome shotgun (WGS) entry which is preliminary data.</text>
</comment>
<reference evidence="2" key="1">
    <citation type="journal article" date="2022" name="Mol. Ecol. Resour.">
        <title>The genomes of chicory, endive, great burdock and yacon provide insights into Asteraceae palaeo-polyploidization history and plant inulin production.</title>
        <authorList>
            <person name="Fan W."/>
            <person name="Wang S."/>
            <person name="Wang H."/>
            <person name="Wang A."/>
            <person name="Jiang F."/>
            <person name="Liu H."/>
            <person name="Zhao H."/>
            <person name="Xu D."/>
            <person name="Zhang Y."/>
        </authorList>
    </citation>
    <scope>NUCLEOTIDE SEQUENCE [LARGE SCALE GENOMIC DNA]</scope>
    <source>
        <strain evidence="2">cv. Punajuju</strain>
    </source>
</reference>
<sequence length="371" mass="40995">MVRSESEPAISSSGEEDGASSEGSESESEPDKTSTPPPSSKKTQLTHNSSSEESDSESESDTDKPPEKPTVPDPNIKPLASMPMDDDLPKKPRSKNPTSRYSPPPLKSTTGKRPATEVEAGDSNRTKKKTVVAVAAPDADNSGEKKQLFQRLWSEDNEIELIEGMINYVNEKGKDPIADVNDFHDFVKQSLHVDVNNRQVITKVRRLKKKYANNVAKAESTGKVRSFSNPHEKKMYELSKNLWGNASNKNVVMNSNTKKVNVTPKPNKNPKSNGNGGVELEPELTANVIQPKVEPVRSTHGFDHGSVGLIITDEMIMNKGLELLSGPKRVEMEEKWKNLKVQELKLFLKKVELLKEQGEIVLNSMVKSGDN</sequence>
<reference evidence="1 2" key="2">
    <citation type="journal article" date="2022" name="Mol. Ecol. Resour.">
        <title>The genomes of chicory, endive, great burdock and yacon provide insights into Asteraceae paleo-polyploidization history and plant inulin production.</title>
        <authorList>
            <person name="Fan W."/>
            <person name="Wang S."/>
            <person name="Wang H."/>
            <person name="Wang A."/>
            <person name="Jiang F."/>
            <person name="Liu H."/>
            <person name="Zhao H."/>
            <person name="Xu D."/>
            <person name="Zhang Y."/>
        </authorList>
    </citation>
    <scope>NUCLEOTIDE SEQUENCE [LARGE SCALE GENOMIC DNA]</scope>
    <source>
        <strain evidence="2">cv. Punajuju</strain>
        <tissue evidence="1">Leaves</tissue>
    </source>
</reference>
<evidence type="ECO:0000313" key="2">
    <source>
        <dbReference type="Proteomes" id="UP001055811"/>
    </source>
</evidence>
<protein>
    <submittedName>
        <fullName evidence="1">Uncharacterized protein</fullName>
    </submittedName>
</protein>
<evidence type="ECO:0000313" key="1">
    <source>
        <dbReference type="EMBL" id="KAI3710396.1"/>
    </source>
</evidence>
<gene>
    <name evidence="1" type="ORF">L2E82_40176</name>
</gene>
<name>A0ACB9ALM7_CICIN</name>
<dbReference type="EMBL" id="CM042015">
    <property type="protein sequence ID" value="KAI3710396.1"/>
    <property type="molecule type" value="Genomic_DNA"/>
</dbReference>
<organism evidence="1 2">
    <name type="scientific">Cichorium intybus</name>
    <name type="common">Chicory</name>
    <dbReference type="NCBI Taxonomy" id="13427"/>
    <lineage>
        <taxon>Eukaryota</taxon>
        <taxon>Viridiplantae</taxon>
        <taxon>Streptophyta</taxon>
        <taxon>Embryophyta</taxon>
        <taxon>Tracheophyta</taxon>
        <taxon>Spermatophyta</taxon>
        <taxon>Magnoliopsida</taxon>
        <taxon>eudicotyledons</taxon>
        <taxon>Gunneridae</taxon>
        <taxon>Pentapetalae</taxon>
        <taxon>asterids</taxon>
        <taxon>campanulids</taxon>
        <taxon>Asterales</taxon>
        <taxon>Asteraceae</taxon>
        <taxon>Cichorioideae</taxon>
        <taxon>Cichorieae</taxon>
        <taxon>Cichoriinae</taxon>
        <taxon>Cichorium</taxon>
    </lineage>
</organism>
<accession>A0ACB9ALM7</accession>
<keyword evidence="2" id="KW-1185">Reference proteome</keyword>